<evidence type="ECO:0000313" key="2">
    <source>
        <dbReference type="EMBL" id="CAF4239000.1"/>
    </source>
</evidence>
<sequence>MIYWNTQISNLCKLEPRYKCLLGSEAIKYFPLYVKIFIIQSLFDFTQLQLDEINLNSYDFSLKLRDNLYQSSHRISIFAPSCTLLGFLFRSVWSKYDIEQRTLASVLNLWLKRKKHFHLKLIDHHFHSSYCPQNDDNQDIF</sequence>
<evidence type="ECO:0000313" key="1">
    <source>
        <dbReference type="EMBL" id="CAF0907138.1"/>
    </source>
</evidence>
<dbReference type="Proteomes" id="UP000663864">
    <property type="component" value="Unassembled WGS sequence"/>
</dbReference>
<comment type="caution">
    <text evidence="1">The sequence shown here is derived from an EMBL/GenBank/DDBJ whole genome shotgun (WGS) entry which is preliminary data.</text>
</comment>
<evidence type="ECO:0000313" key="3">
    <source>
        <dbReference type="Proteomes" id="UP000663864"/>
    </source>
</evidence>
<organism evidence="1 3">
    <name type="scientific">Rotaria sordida</name>
    <dbReference type="NCBI Taxonomy" id="392033"/>
    <lineage>
        <taxon>Eukaryota</taxon>
        <taxon>Metazoa</taxon>
        <taxon>Spiralia</taxon>
        <taxon>Gnathifera</taxon>
        <taxon>Rotifera</taxon>
        <taxon>Eurotatoria</taxon>
        <taxon>Bdelloidea</taxon>
        <taxon>Philodinida</taxon>
        <taxon>Philodinidae</taxon>
        <taxon>Rotaria</taxon>
    </lineage>
</organism>
<dbReference type="EMBL" id="CAJNOT010000237">
    <property type="protein sequence ID" value="CAF0907138.1"/>
    <property type="molecule type" value="Genomic_DNA"/>
</dbReference>
<protein>
    <submittedName>
        <fullName evidence="1">Uncharacterized protein</fullName>
    </submittedName>
</protein>
<name>A0A814A2S0_9BILA</name>
<proteinExistence type="predicted"/>
<reference evidence="1" key="1">
    <citation type="submission" date="2021-02" db="EMBL/GenBank/DDBJ databases">
        <authorList>
            <person name="Nowell W R."/>
        </authorList>
    </citation>
    <scope>NUCLEOTIDE SEQUENCE</scope>
</reference>
<accession>A0A814A2S0</accession>
<gene>
    <name evidence="2" type="ORF">JBS370_LOCUS38224</name>
    <name evidence="1" type="ORF">ZHD862_LOCUS7694</name>
</gene>
<dbReference type="AlphaFoldDB" id="A0A814A2S0"/>
<dbReference type="Proteomes" id="UP000663836">
    <property type="component" value="Unassembled WGS sequence"/>
</dbReference>
<dbReference type="EMBL" id="CAJOBD010020165">
    <property type="protein sequence ID" value="CAF4239000.1"/>
    <property type="molecule type" value="Genomic_DNA"/>
</dbReference>